<feature type="coiled-coil region" evidence="1">
    <location>
        <begin position="4"/>
        <end position="36"/>
    </location>
</feature>
<organism evidence="3 4">
    <name type="scientific">Lymnaea stagnalis</name>
    <name type="common">Great pond snail</name>
    <name type="synonym">Helix stagnalis</name>
    <dbReference type="NCBI Taxonomy" id="6523"/>
    <lineage>
        <taxon>Eukaryota</taxon>
        <taxon>Metazoa</taxon>
        <taxon>Spiralia</taxon>
        <taxon>Lophotrochozoa</taxon>
        <taxon>Mollusca</taxon>
        <taxon>Gastropoda</taxon>
        <taxon>Heterobranchia</taxon>
        <taxon>Euthyneura</taxon>
        <taxon>Panpulmonata</taxon>
        <taxon>Hygrophila</taxon>
        <taxon>Lymnaeoidea</taxon>
        <taxon>Lymnaeidae</taxon>
        <taxon>Lymnaea</taxon>
    </lineage>
</organism>
<comment type="caution">
    <text evidence="3">The sequence shown here is derived from an EMBL/GenBank/DDBJ whole genome shotgun (WGS) entry which is preliminary data.</text>
</comment>
<reference evidence="3 4" key="1">
    <citation type="submission" date="2024-04" db="EMBL/GenBank/DDBJ databases">
        <authorList>
            <consortium name="Genoscope - CEA"/>
            <person name="William W."/>
        </authorList>
    </citation>
    <scope>NUCLEOTIDE SEQUENCE [LARGE SCALE GENOMIC DNA]</scope>
</reference>
<keyword evidence="1" id="KW-0175">Coiled coil</keyword>
<sequence>ESDDKSLEDRLQEELKKRAEKEQSVLKEAMEAELRTAFEKDIDLKVLKVRAECQEEFRSKMQTLIDQTVAHAKEEWIASSQKEKDHLTEQMSELETVVNLRDQEINELKQKLSEALSNMEEGRQSEAELQAKLDSLAQRHEDYVKSVEGSQVEKERFEEQMKEKLSIDEMKSETNALLINHGSRGPQPLEHPLP</sequence>
<feature type="non-terminal residue" evidence="3">
    <location>
        <position position="194"/>
    </location>
</feature>
<evidence type="ECO:0000313" key="4">
    <source>
        <dbReference type="Proteomes" id="UP001497497"/>
    </source>
</evidence>
<protein>
    <submittedName>
        <fullName evidence="3">Uncharacterized protein</fullName>
    </submittedName>
</protein>
<evidence type="ECO:0000256" key="1">
    <source>
        <dbReference type="SAM" id="Coils"/>
    </source>
</evidence>
<evidence type="ECO:0000256" key="2">
    <source>
        <dbReference type="SAM" id="MobiDB-lite"/>
    </source>
</evidence>
<proteinExistence type="predicted"/>
<feature type="coiled-coil region" evidence="1">
    <location>
        <begin position="77"/>
        <end position="139"/>
    </location>
</feature>
<gene>
    <name evidence="3" type="ORF">GSLYS_00006607001</name>
</gene>
<feature type="compositionally biased region" description="Basic and acidic residues" evidence="2">
    <location>
        <begin position="147"/>
        <end position="172"/>
    </location>
</feature>
<dbReference type="EMBL" id="CAXITT010000119">
    <property type="protein sequence ID" value="CAL1532589.1"/>
    <property type="molecule type" value="Genomic_DNA"/>
</dbReference>
<accession>A0AAV2HFV6</accession>
<keyword evidence="4" id="KW-1185">Reference proteome</keyword>
<feature type="region of interest" description="Disordered" evidence="2">
    <location>
        <begin position="147"/>
        <end position="194"/>
    </location>
</feature>
<evidence type="ECO:0000313" key="3">
    <source>
        <dbReference type="EMBL" id="CAL1532589.1"/>
    </source>
</evidence>
<name>A0AAV2HFV6_LYMST</name>
<dbReference type="Proteomes" id="UP001497497">
    <property type="component" value="Unassembled WGS sequence"/>
</dbReference>
<feature type="non-terminal residue" evidence="3">
    <location>
        <position position="1"/>
    </location>
</feature>
<dbReference type="AlphaFoldDB" id="A0AAV2HFV6"/>